<evidence type="ECO:0000256" key="6">
    <source>
        <dbReference type="ARBA" id="ARBA00023163"/>
    </source>
</evidence>
<evidence type="ECO:0000256" key="8">
    <source>
        <dbReference type="SAM" id="MobiDB-lite"/>
    </source>
</evidence>
<dbReference type="Proteomes" id="UP001202328">
    <property type="component" value="Unassembled WGS sequence"/>
</dbReference>
<proteinExistence type="predicted"/>
<dbReference type="PANTHER" id="PTHR47999">
    <property type="entry name" value="TRANSCRIPTION FACTOR MYB8-RELATED-RELATED"/>
    <property type="match status" value="1"/>
</dbReference>
<dbReference type="EMBL" id="JAJJMB010009474">
    <property type="protein sequence ID" value="KAI3913457.1"/>
    <property type="molecule type" value="Genomic_DNA"/>
</dbReference>
<evidence type="ECO:0000313" key="11">
    <source>
        <dbReference type="EMBL" id="KAI3913457.1"/>
    </source>
</evidence>
<evidence type="ECO:0000256" key="3">
    <source>
        <dbReference type="ARBA" id="ARBA00023015"/>
    </source>
</evidence>
<feature type="region of interest" description="Disordered" evidence="8">
    <location>
        <begin position="269"/>
        <end position="288"/>
    </location>
</feature>
<accession>A0AAD4SPB1</accession>
<evidence type="ECO:0000256" key="4">
    <source>
        <dbReference type="ARBA" id="ARBA00023125"/>
    </source>
</evidence>
<dbReference type="SMART" id="SM00717">
    <property type="entry name" value="SANT"/>
    <property type="match status" value="2"/>
</dbReference>
<comment type="caution">
    <text evidence="11">The sequence shown here is derived from an EMBL/GenBank/DDBJ whole genome shotgun (WGS) entry which is preliminary data.</text>
</comment>
<dbReference type="PROSITE" id="PS51294">
    <property type="entry name" value="HTH_MYB"/>
    <property type="match status" value="2"/>
</dbReference>
<keyword evidence="6" id="KW-0804">Transcription</keyword>
<dbReference type="CDD" id="cd00167">
    <property type="entry name" value="SANT"/>
    <property type="match status" value="2"/>
</dbReference>
<feature type="compositionally biased region" description="Basic and acidic residues" evidence="8">
    <location>
        <begin position="144"/>
        <end position="160"/>
    </location>
</feature>
<sequence length="373" mass="43207">MEENSSIVSSVKGLRKGAWTKEEDLLLRKCIIKYGEGKWRQVPLRAGLNRCRKSCRLRWLNYLQPNIKRGEFELDEVDLIIRMHKLLGNRQVNWLWSLIAGRLPGRTANDIKNYYNTHLKKTCLPKSKYNTEKGKQVVTTNKSSGHDSNSRREDGQDHGNRQVLKRRRACSNINTTDHTDDKLMVTRVLKPQARTFKKALWNTNKLPTPTGMNNNHITTTITRFPSYSQVINKHITKCLPLLVDDQVSNGQQIHDNSTQWVKNILFSETEEEEEDPMPKKKKLKKKKKRVTCNNNASKFESNTTKGVEEGMTTKDKNADSKDDQHAYYCSPDDGKGWLEEGSSAGDTNNFWDRYLDENLWPMPGEELEQYLMM</sequence>
<keyword evidence="12" id="KW-1185">Reference proteome</keyword>
<dbReference type="InterPro" id="IPR015495">
    <property type="entry name" value="Myb_TF_plants"/>
</dbReference>
<keyword evidence="5" id="KW-0010">Activator</keyword>
<feature type="domain" description="Myb-like" evidence="9">
    <location>
        <begin position="11"/>
        <end position="63"/>
    </location>
</feature>
<evidence type="ECO:0000256" key="5">
    <source>
        <dbReference type="ARBA" id="ARBA00023159"/>
    </source>
</evidence>
<dbReference type="InterPro" id="IPR009057">
    <property type="entry name" value="Homeodomain-like_sf"/>
</dbReference>
<feature type="region of interest" description="Disordered" evidence="8">
    <location>
        <begin position="294"/>
        <end position="326"/>
    </location>
</feature>
<evidence type="ECO:0000259" key="9">
    <source>
        <dbReference type="PROSITE" id="PS50090"/>
    </source>
</evidence>
<dbReference type="GO" id="GO:0005634">
    <property type="term" value="C:nucleus"/>
    <property type="evidence" value="ECO:0007669"/>
    <property type="project" value="UniProtKB-SubCell"/>
</dbReference>
<dbReference type="Gene3D" id="1.10.10.60">
    <property type="entry name" value="Homeodomain-like"/>
    <property type="match status" value="2"/>
</dbReference>
<dbReference type="InterPro" id="IPR017930">
    <property type="entry name" value="Myb_dom"/>
</dbReference>
<evidence type="ECO:0000313" key="12">
    <source>
        <dbReference type="Proteomes" id="UP001202328"/>
    </source>
</evidence>
<dbReference type="Pfam" id="PF00249">
    <property type="entry name" value="Myb_DNA-binding"/>
    <property type="match status" value="2"/>
</dbReference>
<feature type="domain" description="HTH myb-type" evidence="10">
    <location>
        <begin position="68"/>
        <end position="123"/>
    </location>
</feature>
<dbReference type="AlphaFoldDB" id="A0AAD4SPB1"/>
<keyword evidence="3" id="KW-0805">Transcription regulation</keyword>
<dbReference type="GO" id="GO:0003677">
    <property type="term" value="F:DNA binding"/>
    <property type="evidence" value="ECO:0007669"/>
    <property type="project" value="UniProtKB-KW"/>
</dbReference>
<dbReference type="SUPFAM" id="SSF46689">
    <property type="entry name" value="Homeodomain-like"/>
    <property type="match status" value="1"/>
</dbReference>
<feature type="compositionally biased region" description="Basic residues" evidence="8">
    <location>
        <begin position="279"/>
        <end position="288"/>
    </location>
</feature>
<keyword evidence="4" id="KW-0238">DNA-binding</keyword>
<dbReference type="FunFam" id="1.10.10.60:FF:000218">
    <property type="entry name" value="Myb transcription factor"/>
    <property type="match status" value="1"/>
</dbReference>
<evidence type="ECO:0000256" key="7">
    <source>
        <dbReference type="ARBA" id="ARBA00023242"/>
    </source>
</evidence>
<organism evidence="11 12">
    <name type="scientific">Papaver atlanticum</name>
    <dbReference type="NCBI Taxonomy" id="357466"/>
    <lineage>
        <taxon>Eukaryota</taxon>
        <taxon>Viridiplantae</taxon>
        <taxon>Streptophyta</taxon>
        <taxon>Embryophyta</taxon>
        <taxon>Tracheophyta</taxon>
        <taxon>Spermatophyta</taxon>
        <taxon>Magnoliopsida</taxon>
        <taxon>Ranunculales</taxon>
        <taxon>Papaveraceae</taxon>
        <taxon>Papaveroideae</taxon>
        <taxon>Papaver</taxon>
    </lineage>
</organism>
<dbReference type="PANTHER" id="PTHR47999:SF24">
    <property type="entry name" value="TRANSCRIPTION FACTOR MYB90"/>
    <property type="match status" value="1"/>
</dbReference>
<evidence type="ECO:0000256" key="1">
    <source>
        <dbReference type="ARBA" id="ARBA00004123"/>
    </source>
</evidence>
<feature type="region of interest" description="Disordered" evidence="8">
    <location>
        <begin position="130"/>
        <end position="176"/>
    </location>
</feature>
<keyword evidence="2" id="KW-0677">Repeat</keyword>
<dbReference type="PROSITE" id="PS50090">
    <property type="entry name" value="MYB_LIKE"/>
    <property type="match status" value="2"/>
</dbReference>
<dbReference type="InterPro" id="IPR001005">
    <property type="entry name" value="SANT/Myb"/>
</dbReference>
<comment type="subcellular location">
    <subcellularLocation>
        <location evidence="1">Nucleus</location>
    </subcellularLocation>
</comment>
<feature type="compositionally biased region" description="Basic and acidic residues" evidence="8">
    <location>
        <begin position="306"/>
        <end position="325"/>
    </location>
</feature>
<gene>
    <name evidence="11" type="ORF">MKW98_003936</name>
</gene>
<protein>
    <submittedName>
        <fullName evidence="11">Uncharacterized protein</fullName>
    </submittedName>
</protein>
<evidence type="ECO:0000256" key="2">
    <source>
        <dbReference type="ARBA" id="ARBA00022737"/>
    </source>
</evidence>
<name>A0AAD4SPB1_9MAGN</name>
<evidence type="ECO:0000259" key="10">
    <source>
        <dbReference type="PROSITE" id="PS51294"/>
    </source>
</evidence>
<feature type="domain" description="HTH myb-type" evidence="10">
    <location>
        <begin position="12"/>
        <end position="67"/>
    </location>
</feature>
<feature type="domain" description="Myb-like" evidence="9">
    <location>
        <begin position="64"/>
        <end position="119"/>
    </location>
</feature>
<keyword evidence="7" id="KW-0539">Nucleus</keyword>
<feature type="compositionally biased region" description="Polar residues" evidence="8">
    <location>
        <begin position="294"/>
        <end position="305"/>
    </location>
</feature>
<reference evidence="11" key="1">
    <citation type="submission" date="2022-04" db="EMBL/GenBank/DDBJ databases">
        <title>A functionally conserved STORR gene fusion in Papaver species that diverged 16.8 million years ago.</title>
        <authorList>
            <person name="Catania T."/>
        </authorList>
    </citation>
    <scope>NUCLEOTIDE SEQUENCE</scope>
    <source>
        <strain evidence="11">S-188037</strain>
    </source>
</reference>